<dbReference type="GeneID" id="13400553"/>
<dbReference type="HOGENOM" id="CLU_206079_0_0_1"/>
<reference evidence="1 2" key="1">
    <citation type="journal article" date="2011" name="PLoS Genet.">
        <title>Finished genome of the fungal wheat pathogen Mycosphaerella graminicola reveals dispensome structure, chromosome plasticity, and stealth pathogenesis.</title>
        <authorList>
            <person name="Goodwin S.B."/>
            <person name="Ben M'barek S."/>
            <person name="Dhillon B."/>
            <person name="Wittenberg A.H.J."/>
            <person name="Crane C.F."/>
            <person name="Hane J.K."/>
            <person name="Foster A.J."/>
            <person name="Van der Lee T.A.J."/>
            <person name="Grimwood J."/>
            <person name="Aerts A."/>
            <person name="Antoniw J."/>
            <person name="Bailey A."/>
            <person name="Bluhm B."/>
            <person name="Bowler J."/>
            <person name="Bristow J."/>
            <person name="van der Burgt A."/>
            <person name="Canto-Canche B."/>
            <person name="Churchill A.C.L."/>
            <person name="Conde-Ferraez L."/>
            <person name="Cools H.J."/>
            <person name="Coutinho P.M."/>
            <person name="Csukai M."/>
            <person name="Dehal P."/>
            <person name="De Wit P."/>
            <person name="Donzelli B."/>
            <person name="van de Geest H.C."/>
            <person name="van Ham R.C.H.J."/>
            <person name="Hammond-Kosack K.E."/>
            <person name="Henrissat B."/>
            <person name="Kilian A."/>
            <person name="Kobayashi A.K."/>
            <person name="Koopmann E."/>
            <person name="Kourmpetis Y."/>
            <person name="Kuzniar A."/>
            <person name="Lindquist E."/>
            <person name="Lombard V."/>
            <person name="Maliepaard C."/>
            <person name="Martins N."/>
            <person name="Mehrabi R."/>
            <person name="Nap J.P.H."/>
            <person name="Ponomarenko A."/>
            <person name="Rudd J.J."/>
            <person name="Salamov A."/>
            <person name="Schmutz J."/>
            <person name="Schouten H.J."/>
            <person name="Shapiro H."/>
            <person name="Stergiopoulos I."/>
            <person name="Torriani S.F.F."/>
            <person name="Tu H."/>
            <person name="de Vries R.P."/>
            <person name="Waalwijk C."/>
            <person name="Ware S.B."/>
            <person name="Wiebenga A."/>
            <person name="Zwiers L.-H."/>
            <person name="Oliver R.P."/>
            <person name="Grigoriev I.V."/>
            <person name="Kema G.H.J."/>
        </authorList>
    </citation>
    <scope>NUCLEOTIDE SEQUENCE [LARGE SCALE GENOMIC DNA]</scope>
    <source>
        <strain evidence="2">CBS 115943 / IPO323</strain>
    </source>
</reference>
<dbReference type="EMBL" id="CM001209">
    <property type="protein sequence ID" value="EGP82458.1"/>
    <property type="molecule type" value="Genomic_DNA"/>
</dbReference>
<evidence type="ECO:0000313" key="2">
    <source>
        <dbReference type="Proteomes" id="UP000008062"/>
    </source>
</evidence>
<sequence length="59" mass="6498">ENVYNMDETGVMLSMLGSVKVLIGKDDLRDYRGTGIKRTMVIAIKCISANSRALLPLII</sequence>
<protein>
    <recommendedName>
        <fullName evidence="3">DDE-1 domain-containing protein</fullName>
    </recommendedName>
</protein>
<dbReference type="RefSeq" id="XP_003847482.1">
    <property type="nucleotide sequence ID" value="XM_003847434.1"/>
</dbReference>
<dbReference type="InParanoid" id="F9XQN3"/>
<feature type="non-terminal residue" evidence="1">
    <location>
        <position position="1"/>
    </location>
</feature>
<proteinExistence type="predicted"/>
<organism evidence="1 2">
    <name type="scientific">Zymoseptoria tritici (strain CBS 115943 / IPO323)</name>
    <name type="common">Speckled leaf blotch fungus</name>
    <name type="synonym">Septoria tritici</name>
    <dbReference type="NCBI Taxonomy" id="336722"/>
    <lineage>
        <taxon>Eukaryota</taxon>
        <taxon>Fungi</taxon>
        <taxon>Dikarya</taxon>
        <taxon>Ascomycota</taxon>
        <taxon>Pezizomycotina</taxon>
        <taxon>Dothideomycetes</taxon>
        <taxon>Dothideomycetidae</taxon>
        <taxon>Mycosphaerellales</taxon>
        <taxon>Mycosphaerellaceae</taxon>
        <taxon>Zymoseptoria</taxon>
    </lineage>
</organism>
<dbReference type="KEGG" id="ztr:MYCGRDRAFT_51668"/>
<accession>F9XQN3</accession>
<evidence type="ECO:0000313" key="1">
    <source>
        <dbReference type="EMBL" id="EGP82458.1"/>
    </source>
</evidence>
<dbReference type="Proteomes" id="UP000008062">
    <property type="component" value="Chromosome 14"/>
</dbReference>
<evidence type="ECO:0008006" key="3">
    <source>
        <dbReference type="Google" id="ProtNLM"/>
    </source>
</evidence>
<gene>
    <name evidence="1" type="ORF">MYCGRDRAFT_51668</name>
</gene>
<keyword evidence="2" id="KW-1185">Reference proteome</keyword>
<dbReference type="AlphaFoldDB" id="F9XQN3"/>
<name>F9XQN3_ZYMTI</name>
<dbReference type="OrthoDB" id="5425890at2759"/>